<dbReference type="InterPro" id="IPR041662">
    <property type="entry name" value="SusD-like_2"/>
</dbReference>
<dbReference type="PROSITE" id="PS51257">
    <property type="entry name" value="PROKAR_LIPOPROTEIN"/>
    <property type="match status" value="1"/>
</dbReference>
<dbReference type="Gene3D" id="1.25.40.390">
    <property type="match status" value="1"/>
</dbReference>
<reference evidence="2" key="2">
    <citation type="submission" date="2020-09" db="EMBL/GenBank/DDBJ databases">
        <authorList>
            <person name="Sun Q."/>
            <person name="Kim S."/>
        </authorList>
    </citation>
    <scope>NUCLEOTIDE SEQUENCE</scope>
    <source>
        <strain evidence="2">KCTC 12368</strain>
    </source>
</reference>
<comment type="caution">
    <text evidence="2">The sequence shown here is derived from an EMBL/GenBank/DDBJ whole genome shotgun (WGS) entry which is preliminary data.</text>
</comment>
<feature type="signal peptide" evidence="1">
    <location>
        <begin position="1"/>
        <end position="26"/>
    </location>
</feature>
<proteinExistence type="predicted"/>
<evidence type="ECO:0000256" key="1">
    <source>
        <dbReference type="SAM" id="SignalP"/>
    </source>
</evidence>
<evidence type="ECO:0000313" key="2">
    <source>
        <dbReference type="EMBL" id="GGZ32313.1"/>
    </source>
</evidence>
<protein>
    <recommendedName>
        <fullName evidence="4">Starch-binding associating with outer membrane</fullName>
    </recommendedName>
</protein>
<gene>
    <name evidence="2" type="ORF">GCM10007049_27200</name>
</gene>
<dbReference type="EMBL" id="BMWX01000004">
    <property type="protein sequence ID" value="GGZ32313.1"/>
    <property type="molecule type" value="Genomic_DNA"/>
</dbReference>
<dbReference type="RefSeq" id="WP_018474950.1">
    <property type="nucleotide sequence ID" value="NZ_BMWX01000004.1"/>
</dbReference>
<keyword evidence="1" id="KW-0732">Signal</keyword>
<accession>A0A918Q455</accession>
<dbReference type="SUPFAM" id="SSF48452">
    <property type="entry name" value="TPR-like"/>
    <property type="match status" value="1"/>
</dbReference>
<dbReference type="Pfam" id="PF12771">
    <property type="entry name" value="SusD-like_2"/>
    <property type="match status" value="2"/>
</dbReference>
<evidence type="ECO:0000313" key="3">
    <source>
        <dbReference type="Proteomes" id="UP000619457"/>
    </source>
</evidence>
<keyword evidence="3" id="KW-1185">Reference proteome</keyword>
<name>A0A918Q455_9BACT</name>
<evidence type="ECO:0008006" key="4">
    <source>
        <dbReference type="Google" id="ProtNLM"/>
    </source>
</evidence>
<reference evidence="2" key="1">
    <citation type="journal article" date="2014" name="Int. J. Syst. Evol. Microbiol.">
        <title>Complete genome sequence of Corynebacterium casei LMG S-19264T (=DSM 44701T), isolated from a smear-ripened cheese.</title>
        <authorList>
            <consortium name="US DOE Joint Genome Institute (JGI-PGF)"/>
            <person name="Walter F."/>
            <person name="Albersmeier A."/>
            <person name="Kalinowski J."/>
            <person name="Ruckert C."/>
        </authorList>
    </citation>
    <scope>NUCLEOTIDE SEQUENCE</scope>
    <source>
        <strain evidence="2">KCTC 12368</strain>
    </source>
</reference>
<dbReference type="AlphaFoldDB" id="A0A918Q455"/>
<feature type="chain" id="PRO_5037369314" description="Starch-binding associating with outer membrane" evidence="1">
    <location>
        <begin position="27"/>
        <end position="548"/>
    </location>
</feature>
<organism evidence="2 3">
    <name type="scientific">Echinicola pacifica</name>
    <dbReference type="NCBI Taxonomy" id="346377"/>
    <lineage>
        <taxon>Bacteria</taxon>
        <taxon>Pseudomonadati</taxon>
        <taxon>Bacteroidota</taxon>
        <taxon>Cytophagia</taxon>
        <taxon>Cytophagales</taxon>
        <taxon>Cyclobacteriaceae</taxon>
        <taxon>Echinicola</taxon>
    </lineage>
</organism>
<dbReference type="InterPro" id="IPR011990">
    <property type="entry name" value="TPR-like_helical_dom_sf"/>
</dbReference>
<sequence>MNTINKNLLRTWKVMALGLLLSVSSCQDLTELNINPNGIDPEAVHPNLLIATVISNTATNELNLGFGDIAGVMQHTQKDAWFTSHNNYEWSNQSWSGYYNVLEDARLMEERATELELSFFVAVAKVIKAYNFGRIVDLWGDAPFNDALQGDLGGDQYLLPAFDTQQDVYLGIIDLLEEANTIFMDLPNMDAIPQDILFQGNQQKWRRFANSIRLRYYMRVSEKLPEVSASGIQALLANTTRYPLIMNQAEDAALSFPGTSAGTSWPSNTEFDGSNGSNYRRIKMCGTLVERLQQLGDSRLEVWASRILVPIVIDPTLPAGYDEVIDGTRYIASDVAEGKDINTDPEYVGIPPAVSNLPSEYNLNPTPGQQSYNPHVSYLNEIYTHPNGGMLKARMLSASEVLFDLAEAAQKGLISSADAEGYYNEAIRQSLVTWGKGEDYDAYIMGEAAYDGSLAQIIDQKWIASWTSAAEAWFDYRRTGLPALTAGQAAIRSVLPLRFYYMQEELSINGDNAQVALDRLETTPYSQSDAENSPWSKFWLLQGTGKPW</sequence>
<dbReference type="Proteomes" id="UP000619457">
    <property type="component" value="Unassembled WGS sequence"/>
</dbReference>